<proteinExistence type="predicted"/>
<keyword evidence="1" id="KW-0812">Transmembrane</keyword>
<feature type="non-terminal residue" evidence="2">
    <location>
        <position position="132"/>
    </location>
</feature>
<feature type="transmembrane region" description="Helical" evidence="1">
    <location>
        <begin position="60"/>
        <end position="81"/>
    </location>
</feature>
<keyword evidence="3" id="KW-1185">Reference proteome</keyword>
<gene>
    <name evidence="2" type="ORF">KIW84_064844</name>
</gene>
<dbReference type="AlphaFoldDB" id="A0A9D5ABL6"/>
<dbReference type="Proteomes" id="UP001058974">
    <property type="component" value="Chromosome 6"/>
</dbReference>
<accession>A0A9D5ABL6</accession>
<evidence type="ECO:0000313" key="2">
    <source>
        <dbReference type="EMBL" id="KAI5399665.1"/>
    </source>
</evidence>
<evidence type="ECO:0000256" key="1">
    <source>
        <dbReference type="SAM" id="Phobius"/>
    </source>
</evidence>
<protein>
    <submittedName>
        <fullName evidence="2">Uncharacterized protein</fullName>
    </submittedName>
</protein>
<reference evidence="2 3" key="1">
    <citation type="journal article" date="2022" name="Nat. Genet.">
        <title>Improved pea reference genome and pan-genome highlight genomic features and evolutionary characteristics.</title>
        <authorList>
            <person name="Yang T."/>
            <person name="Liu R."/>
            <person name="Luo Y."/>
            <person name="Hu S."/>
            <person name="Wang D."/>
            <person name="Wang C."/>
            <person name="Pandey M.K."/>
            <person name="Ge S."/>
            <person name="Xu Q."/>
            <person name="Li N."/>
            <person name="Li G."/>
            <person name="Huang Y."/>
            <person name="Saxena R.K."/>
            <person name="Ji Y."/>
            <person name="Li M."/>
            <person name="Yan X."/>
            <person name="He Y."/>
            <person name="Liu Y."/>
            <person name="Wang X."/>
            <person name="Xiang C."/>
            <person name="Varshney R.K."/>
            <person name="Ding H."/>
            <person name="Gao S."/>
            <person name="Zong X."/>
        </authorList>
    </citation>
    <scope>NUCLEOTIDE SEQUENCE [LARGE SCALE GENOMIC DNA]</scope>
    <source>
        <strain evidence="2 3">cv. Zhongwan 6</strain>
    </source>
</reference>
<sequence>VVVSARLLNDNLLEGQVPVQLFSVGVRGGAIDLSGNKGLCGVPSLPPCWKYGRLSTGAKIAIVLSCIFVFCMLLLLVYIYCIKKRNDYDFNLPYDIMALAAKRSKYQRQKSLALLELENRYAKGFPSPFTPQ</sequence>
<keyword evidence="1" id="KW-1133">Transmembrane helix</keyword>
<dbReference type="Gramene" id="Psat06G0484400-T2">
    <property type="protein sequence ID" value="KAI5399665.1"/>
    <property type="gene ID" value="KIW84_064844"/>
</dbReference>
<dbReference type="EMBL" id="JAMSHJ010000006">
    <property type="protein sequence ID" value="KAI5399665.1"/>
    <property type="molecule type" value="Genomic_DNA"/>
</dbReference>
<evidence type="ECO:0000313" key="3">
    <source>
        <dbReference type="Proteomes" id="UP001058974"/>
    </source>
</evidence>
<keyword evidence="1" id="KW-0472">Membrane</keyword>
<comment type="caution">
    <text evidence="2">The sequence shown here is derived from an EMBL/GenBank/DDBJ whole genome shotgun (WGS) entry which is preliminary data.</text>
</comment>
<name>A0A9D5ABL6_PEA</name>
<organism evidence="2 3">
    <name type="scientific">Pisum sativum</name>
    <name type="common">Garden pea</name>
    <name type="synonym">Lathyrus oleraceus</name>
    <dbReference type="NCBI Taxonomy" id="3888"/>
    <lineage>
        <taxon>Eukaryota</taxon>
        <taxon>Viridiplantae</taxon>
        <taxon>Streptophyta</taxon>
        <taxon>Embryophyta</taxon>
        <taxon>Tracheophyta</taxon>
        <taxon>Spermatophyta</taxon>
        <taxon>Magnoliopsida</taxon>
        <taxon>eudicotyledons</taxon>
        <taxon>Gunneridae</taxon>
        <taxon>Pentapetalae</taxon>
        <taxon>rosids</taxon>
        <taxon>fabids</taxon>
        <taxon>Fabales</taxon>
        <taxon>Fabaceae</taxon>
        <taxon>Papilionoideae</taxon>
        <taxon>50 kb inversion clade</taxon>
        <taxon>NPAAA clade</taxon>
        <taxon>Hologalegina</taxon>
        <taxon>IRL clade</taxon>
        <taxon>Fabeae</taxon>
        <taxon>Lathyrus</taxon>
    </lineage>
</organism>